<dbReference type="Pfam" id="PF08448">
    <property type="entry name" value="PAS_4"/>
    <property type="match status" value="1"/>
</dbReference>
<dbReference type="PRINTS" id="PR01590">
    <property type="entry name" value="HTHFIS"/>
</dbReference>
<dbReference type="GO" id="GO:0006355">
    <property type="term" value="P:regulation of DNA-templated transcription"/>
    <property type="evidence" value="ECO:0007669"/>
    <property type="project" value="InterPro"/>
</dbReference>
<evidence type="ECO:0000256" key="2">
    <source>
        <dbReference type="ARBA" id="ARBA00022840"/>
    </source>
</evidence>
<dbReference type="InterPro" id="IPR002197">
    <property type="entry name" value="HTH_Fis"/>
</dbReference>
<gene>
    <name evidence="8" type="ORF">BHF71_03750</name>
</gene>
<dbReference type="InterPro" id="IPR027417">
    <property type="entry name" value="P-loop_NTPase"/>
</dbReference>
<feature type="domain" description="Sigma-54 factor interaction" evidence="6">
    <location>
        <begin position="147"/>
        <end position="375"/>
    </location>
</feature>
<comment type="caution">
    <text evidence="8">The sequence shown here is derived from an EMBL/GenBank/DDBJ whole genome shotgun (WGS) entry which is preliminary data.</text>
</comment>
<dbReference type="RefSeq" id="WP_069657517.1">
    <property type="nucleotide sequence ID" value="NZ_MIJF01000067.1"/>
</dbReference>
<dbReference type="Gene3D" id="3.30.450.20">
    <property type="entry name" value="PAS domain"/>
    <property type="match status" value="1"/>
</dbReference>
<dbReference type="Proteomes" id="UP000243739">
    <property type="component" value="Unassembled WGS sequence"/>
</dbReference>
<feature type="domain" description="PAS" evidence="7">
    <location>
        <begin position="1"/>
        <end position="49"/>
    </location>
</feature>
<evidence type="ECO:0000313" key="8">
    <source>
        <dbReference type="EMBL" id="OEF97305.1"/>
    </source>
</evidence>
<dbReference type="Pfam" id="PF00158">
    <property type="entry name" value="Sigma54_activat"/>
    <property type="match status" value="1"/>
</dbReference>
<dbReference type="InterPro" id="IPR025943">
    <property type="entry name" value="Sigma_54_int_dom_ATP-bd_2"/>
</dbReference>
<evidence type="ECO:0000256" key="5">
    <source>
        <dbReference type="ARBA" id="ARBA00023163"/>
    </source>
</evidence>
<dbReference type="InterPro" id="IPR003593">
    <property type="entry name" value="AAA+_ATPase"/>
</dbReference>
<reference evidence="8 9" key="1">
    <citation type="submission" date="2016-09" db="EMBL/GenBank/DDBJ databases">
        <title>Draft genome sequence for the type strain of Vulcanibacillus modesticaldus BR, a strictly anaerobic, moderately thermophilic, and nitrate-reducing bacterium from deep sea-hydrothermal vents of the Mid-Atlantic Ridge.</title>
        <authorList>
            <person name="Abin C.A."/>
            <person name="Hollibaugh J.T."/>
        </authorList>
    </citation>
    <scope>NUCLEOTIDE SEQUENCE [LARGE SCALE GENOMIC DNA]</scope>
    <source>
        <strain evidence="8 9">BR</strain>
    </source>
</reference>
<dbReference type="STRING" id="337097.BHF71_03750"/>
<evidence type="ECO:0000313" key="9">
    <source>
        <dbReference type="Proteomes" id="UP000243739"/>
    </source>
</evidence>
<dbReference type="SMART" id="SM00382">
    <property type="entry name" value="AAA"/>
    <property type="match status" value="1"/>
</dbReference>
<dbReference type="InterPro" id="IPR013656">
    <property type="entry name" value="PAS_4"/>
</dbReference>
<dbReference type="InterPro" id="IPR009057">
    <property type="entry name" value="Homeodomain-like_sf"/>
</dbReference>
<dbReference type="GO" id="GO:0043565">
    <property type="term" value="F:sequence-specific DNA binding"/>
    <property type="evidence" value="ECO:0007669"/>
    <property type="project" value="InterPro"/>
</dbReference>
<dbReference type="PANTHER" id="PTHR32071">
    <property type="entry name" value="TRANSCRIPTIONAL REGULATORY PROTEIN"/>
    <property type="match status" value="1"/>
</dbReference>
<evidence type="ECO:0000259" key="6">
    <source>
        <dbReference type="PROSITE" id="PS50045"/>
    </source>
</evidence>
<keyword evidence="3" id="KW-0805">Transcription regulation</keyword>
<keyword evidence="2" id="KW-0067">ATP-binding</keyword>
<keyword evidence="1" id="KW-0547">Nucleotide-binding</keyword>
<dbReference type="Gene3D" id="3.40.50.300">
    <property type="entry name" value="P-loop containing nucleotide triphosphate hydrolases"/>
    <property type="match status" value="1"/>
</dbReference>
<dbReference type="PROSITE" id="PS00675">
    <property type="entry name" value="SIGMA54_INTERACT_1"/>
    <property type="match status" value="1"/>
</dbReference>
<dbReference type="FunFam" id="3.40.50.300:FF:000006">
    <property type="entry name" value="DNA-binding transcriptional regulator NtrC"/>
    <property type="match status" value="1"/>
</dbReference>
<name>A0A1D2YSJ7_9BACI</name>
<dbReference type="Gene3D" id="1.10.8.60">
    <property type="match status" value="1"/>
</dbReference>
<dbReference type="Pfam" id="PF02954">
    <property type="entry name" value="HTH_8"/>
    <property type="match status" value="1"/>
</dbReference>
<dbReference type="SUPFAM" id="SSF52540">
    <property type="entry name" value="P-loop containing nucleoside triphosphate hydrolases"/>
    <property type="match status" value="1"/>
</dbReference>
<dbReference type="PROSITE" id="PS00676">
    <property type="entry name" value="SIGMA54_INTERACT_2"/>
    <property type="match status" value="1"/>
</dbReference>
<dbReference type="PROSITE" id="PS50112">
    <property type="entry name" value="PAS"/>
    <property type="match status" value="1"/>
</dbReference>
<keyword evidence="9" id="KW-1185">Reference proteome</keyword>
<dbReference type="InterPro" id="IPR058031">
    <property type="entry name" value="AAA_lid_NorR"/>
</dbReference>
<dbReference type="OrthoDB" id="9771372at2"/>
<dbReference type="InterPro" id="IPR035965">
    <property type="entry name" value="PAS-like_dom_sf"/>
</dbReference>
<dbReference type="InterPro" id="IPR025662">
    <property type="entry name" value="Sigma_54_int_dom_ATP-bd_1"/>
</dbReference>
<dbReference type="InterPro" id="IPR002078">
    <property type="entry name" value="Sigma_54_int"/>
</dbReference>
<proteinExistence type="predicted"/>
<evidence type="ECO:0000256" key="1">
    <source>
        <dbReference type="ARBA" id="ARBA00022741"/>
    </source>
</evidence>
<dbReference type="SUPFAM" id="SSF55785">
    <property type="entry name" value="PYP-like sensor domain (PAS domain)"/>
    <property type="match status" value="1"/>
</dbReference>
<dbReference type="Gene3D" id="1.10.10.60">
    <property type="entry name" value="Homeodomain-like"/>
    <property type="match status" value="1"/>
</dbReference>
<dbReference type="PROSITE" id="PS00688">
    <property type="entry name" value="SIGMA54_INTERACT_3"/>
    <property type="match status" value="1"/>
</dbReference>
<protein>
    <submittedName>
        <fullName evidence="8">Sigma-54-dependent Fis family transcriptional regulator</fullName>
    </submittedName>
</protein>
<dbReference type="NCBIfam" id="TIGR00229">
    <property type="entry name" value="sensory_box"/>
    <property type="match status" value="1"/>
</dbReference>
<dbReference type="PANTHER" id="PTHR32071:SF74">
    <property type="entry name" value="TRANSCRIPTIONAL ACTIVATOR ROCR"/>
    <property type="match status" value="1"/>
</dbReference>
<keyword evidence="5" id="KW-0804">Transcription</keyword>
<dbReference type="CDD" id="cd00130">
    <property type="entry name" value="PAS"/>
    <property type="match status" value="1"/>
</dbReference>
<evidence type="ECO:0000256" key="3">
    <source>
        <dbReference type="ARBA" id="ARBA00023015"/>
    </source>
</evidence>
<dbReference type="GO" id="GO:0005524">
    <property type="term" value="F:ATP binding"/>
    <property type="evidence" value="ECO:0007669"/>
    <property type="project" value="UniProtKB-KW"/>
</dbReference>
<accession>A0A1D2YSJ7</accession>
<evidence type="ECO:0000259" key="7">
    <source>
        <dbReference type="PROSITE" id="PS50112"/>
    </source>
</evidence>
<dbReference type="InterPro" id="IPR025944">
    <property type="entry name" value="Sigma_54_int_dom_CS"/>
</dbReference>
<dbReference type="SUPFAM" id="SSF46689">
    <property type="entry name" value="Homeodomain-like"/>
    <property type="match status" value="1"/>
</dbReference>
<dbReference type="CDD" id="cd00009">
    <property type="entry name" value="AAA"/>
    <property type="match status" value="1"/>
</dbReference>
<evidence type="ECO:0000256" key="4">
    <source>
        <dbReference type="ARBA" id="ARBA00023125"/>
    </source>
</evidence>
<dbReference type="InterPro" id="IPR000014">
    <property type="entry name" value="PAS"/>
</dbReference>
<dbReference type="AlphaFoldDB" id="A0A1D2YSJ7"/>
<dbReference type="PROSITE" id="PS50045">
    <property type="entry name" value="SIGMA54_INTERACT_4"/>
    <property type="match status" value="1"/>
</dbReference>
<organism evidence="8 9">
    <name type="scientific">Vulcanibacillus modesticaldus</name>
    <dbReference type="NCBI Taxonomy" id="337097"/>
    <lineage>
        <taxon>Bacteria</taxon>
        <taxon>Bacillati</taxon>
        <taxon>Bacillota</taxon>
        <taxon>Bacilli</taxon>
        <taxon>Bacillales</taxon>
        <taxon>Bacillaceae</taxon>
        <taxon>Vulcanibacillus</taxon>
    </lineage>
</organism>
<dbReference type="EMBL" id="MIJF01000067">
    <property type="protein sequence ID" value="OEF97305.1"/>
    <property type="molecule type" value="Genomic_DNA"/>
</dbReference>
<keyword evidence="4" id="KW-0238">DNA-binding</keyword>
<sequence>MLEAILGTIDEGIHVVNQEGITIFYNHVAAKHDGLQVEEVLNRHLFDVFPSLNRESSTLLKVIETGRPIINQHQQYTNKNGLQVVTVNTTLPIIVNGKLVGAVEIAKDISKIKHLSEKLIDLQSQVKAPVINKSSKVVQAKFQFNDIITQDPKMKKLIELAKKASFTDSPILIEGETGTGKELFVQSIHNHSPRRDQPFIAQNCAAIPVPLLEGILFGTVKGSFTGAENRPGLFELAHNGTLFLDEINSMPIELQAKLLRVLQDGIVRRVGDTFDRRVNVRVIVATNVNPIEAVKNGAIRSDLYYRINVVHLKIPPLRERLEDIPLLSKYFIQKYNYRFQKLIIGVSPQVEKIFQKYFWPGNVRELEHVIEYAMNIIEGDTIELLNLPEHLQSLEKEKDYLFCNDIDIEDKSLRDILDNIEKELITKALKVENNNIKKAAKRLKIPRQTLQYKIMKYFK</sequence>
<dbReference type="Pfam" id="PF25601">
    <property type="entry name" value="AAA_lid_14"/>
    <property type="match status" value="1"/>
</dbReference>